<dbReference type="AlphaFoldDB" id="A0A4C1TXJ8"/>
<accession>A0A4C1TXJ8</accession>
<gene>
    <name evidence="1" type="ORF">EVAR_93193_1</name>
</gene>
<sequence length="147" mass="17021">MRVQYESASGVVSPRFSIYDSPCARLRVAANASPPRPLLASHRRPPPLKADRRYFKFERWTTCLHFITHKSEPRPVSLSKWKVRRGEESRVVIGIESEGGFWSEIEYEKEWESITCGKSKSETVLGPEFKPRTKLELITRLTNVKEE</sequence>
<evidence type="ECO:0000313" key="2">
    <source>
        <dbReference type="Proteomes" id="UP000299102"/>
    </source>
</evidence>
<protein>
    <submittedName>
        <fullName evidence="1">Uncharacterized protein</fullName>
    </submittedName>
</protein>
<proteinExistence type="predicted"/>
<comment type="caution">
    <text evidence="1">The sequence shown here is derived from an EMBL/GenBank/DDBJ whole genome shotgun (WGS) entry which is preliminary data.</text>
</comment>
<dbReference type="EMBL" id="BGZK01000101">
    <property type="protein sequence ID" value="GBP18765.1"/>
    <property type="molecule type" value="Genomic_DNA"/>
</dbReference>
<keyword evidence="2" id="KW-1185">Reference proteome</keyword>
<dbReference type="Proteomes" id="UP000299102">
    <property type="component" value="Unassembled WGS sequence"/>
</dbReference>
<name>A0A4C1TXJ8_EUMVA</name>
<evidence type="ECO:0000313" key="1">
    <source>
        <dbReference type="EMBL" id="GBP18765.1"/>
    </source>
</evidence>
<organism evidence="1 2">
    <name type="scientific">Eumeta variegata</name>
    <name type="common">Bagworm moth</name>
    <name type="synonym">Eumeta japonica</name>
    <dbReference type="NCBI Taxonomy" id="151549"/>
    <lineage>
        <taxon>Eukaryota</taxon>
        <taxon>Metazoa</taxon>
        <taxon>Ecdysozoa</taxon>
        <taxon>Arthropoda</taxon>
        <taxon>Hexapoda</taxon>
        <taxon>Insecta</taxon>
        <taxon>Pterygota</taxon>
        <taxon>Neoptera</taxon>
        <taxon>Endopterygota</taxon>
        <taxon>Lepidoptera</taxon>
        <taxon>Glossata</taxon>
        <taxon>Ditrysia</taxon>
        <taxon>Tineoidea</taxon>
        <taxon>Psychidae</taxon>
        <taxon>Oiketicinae</taxon>
        <taxon>Eumeta</taxon>
    </lineage>
</organism>
<reference evidence="1 2" key="1">
    <citation type="journal article" date="2019" name="Commun. Biol.">
        <title>The bagworm genome reveals a unique fibroin gene that provides high tensile strength.</title>
        <authorList>
            <person name="Kono N."/>
            <person name="Nakamura H."/>
            <person name="Ohtoshi R."/>
            <person name="Tomita M."/>
            <person name="Numata K."/>
            <person name="Arakawa K."/>
        </authorList>
    </citation>
    <scope>NUCLEOTIDE SEQUENCE [LARGE SCALE GENOMIC DNA]</scope>
</reference>